<dbReference type="RefSeq" id="WP_202955265.1">
    <property type="nucleotide sequence ID" value="NZ_JAPCID010000017.1"/>
</dbReference>
<sequence length="555" mass="58423">MTLDPVTVGIAAGRLTSILDEQQATLVRTAFSTIVRESEDLACGVFDRAGRMLGQSHSGTPGHINAMATGLEHVVNAYPADTLDPGDVLITNDPWMTAGQINDLTVVTPVFRGERTVGFFASTCHAPDIGGRLLSAEASDVFEEGLRLPILKLARGGEMNEDLLALIRANVRTPRETVGDLYAQMAANDVGARSLLRCLDDLGLEDLEAVGAEIRRRSEDAMRAAIAKLPDGRYEATGYSDGFGERIVLQLAAIIDGDEITLDFAGSSPQSEHGINVVLNYTHAYASFALKAAVAPGVPHNDGSFTPVHVTAPEGSILNCRPPAPVASRHAVGHFLPGVVLAALAPVLERHAAGSSDALWITVWSPFNLTLFQSGGAGAWSGRDGRNSSGFPSAVASVPTEVFELSAPVVQRERSLRTDSGGAGRWRGGLGQTSIMSLREGDAWRVSALGDRTTVPAPGADGGHDGAVGEITVDGSALPTKRLTSLAPDAHVRLDLPGGGGVGDPRERDPQAVLRDVVDGYVSVEAAKTLYGVTVRQTREGRVLGPEDFEIEENA</sequence>
<dbReference type="InterPro" id="IPR045079">
    <property type="entry name" value="Oxoprolinase-like"/>
</dbReference>
<keyword evidence="3" id="KW-1185">Reference proteome</keyword>
<name>A0ABT4RJ46_9ACTN</name>
<dbReference type="InterPro" id="IPR003692">
    <property type="entry name" value="Hydantoinase_B"/>
</dbReference>
<gene>
    <name evidence="2" type="ORF">OJ962_13865</name>
</gene>
<evidence type="ECO:0000259" key="1">
    <source>
        <dbReference type="Pfam" id="PF02538"/>
    </source>
</evidence>
<protein>
    <submittedName>
        <fullName evidence="2">Hydantoinase B/oxoprolinase family protein</fullName>
    </submittedName>
</protein>
<evidence type="ECO:0000313" key="3">
    <source>
        <dbReference type="Proteomes" id="UP001147700"/>
    </source>
</evidence>
<feature type="domain" description="Hydantoinase B/oxoprolinase" evidence="1">
    <location>
        <begin position="4"/>
        <end position="505"/>
    </location>
</feature>
<dbReference type="Proteomes" id="UP001147700">
    <property type="component" value="Unassembled WGS sequence"/>
</dbReference>
<dbReference type="PANTHER" id="PTHR11365">
    <property type="entry name" value="5-OXOPROLINASE RELATED"/>
    <property type="match status" value="1"/>
</dbReference>
<dbReference type="PANTHER" id="PTHR11365:SF23">
    <property type="entry name" value="HYPOTHETICAL 5-OXOPROLINASE (EUROFUNG)-RELATED"/>
    <property type="match status" value="1"/>
</dbReference>
<reference evidence="2" key="1">
    <citation type="submission" date="2022-10" db="EMBL/GenBank/DDBJ databases">
        <title>The WGS of Solirubrobacter sp. CPCC 204708.</title>
        <authorList>
            <person name="Jiang Z."/>
        </authorList>
    </citation>
    <scope>NUCLEOTIDE SEQUENCE</scope>
    <source>
        <strain evidence="2">CPCC 204708</strain>
    </source>
</reference>
<accession>A0ABT4RJ46</accession>
<dbReference type="Pfam" id="PF02538">
    <property type="entry name" value="Hydantoinase_B"/>
    <property type="match status" value="1"/>
</dbReference>
<organism evidence="2 3">
    <name type="scientific">Solirubrobacter deserti</name>
    <dbReference type="NCBI Taxonomy" id="2282478"/>
    <lineage>
        <taxon>Bacteria</taxon>
        <taxon>Bacillati</taxon>
        <taxon>Actinomycetota</taxon>
        <taxon>Thermoleophilia</taxon>
        <taxon>Solirubrobacterales</taxon>
        <taxon>Solirubrobacteraceae</taxon>
        <taxon>Solirubrobacter</taxon>
    </lineage>
</organism>
<comment type="caution">
    <text evidence="2">The sequence shown here is derived from an EMBL/GenBank/DDBJ whole genome shotgun (WGS) entry which is preliminary data.</text>
</comment>
<dbReference type="EMBL" id="JAPCID010000017">
    <property type="protein sequence ID" value="MDA0138584.1"/>
    <property type="molecule type" value="Genomic_DNA"/>
</dbReference>
<evidence type="ECO:0000313" key="2">
    <source>
        <dbReference type="EMBL" id="MDA0138584.1"/>
    </source>
</evidence>
<proteinExistence type="predicted"/>